<evidence type="ECO:0000313" key="2">
    <source>
        <dbReference type="EMBL" id="CAB4764708.1"/>
    </source>
</evidence>
<evidence type="ECO:0000313" key="1">
    <source>
        <dbReference type="EMBL" id="CAB4725663.1"/>
    </source>
</evidence>
<sequence>MENNEIQDLKNQLALMQQRLDQLEVVGEPERASRRGMLKLAAGAAAGVVAGGMLMGASPASAGTGYPSDGYFFSMTPQRVYDSRWTNAASGIAATKLGRLSKNESRVISLKDGRDSSGRVTTADLLPFTTGPSGVTTFVQSIAYNLTVTNAVGGANYLSLAPGDATSAPATSSINFVIGNDVANGGIVSISSARELKVFCGIDLGACHFIIDITGFYQTPSYVLSPLP</sequence>
<organism evidence="5">
    <name type="scientific">freshwater metagenome</name>
    <dbReference type="NCBI Taxonomy" id="449393"/>
    <lineage>
        <taxon>unclassified sequences</taxon>
        <taxon>metagenomes</taxon>
        <taxon>ecological metagenomes</taxon>
    </lineage>
</organism>
<dbReference type="EMBL" id="CAFBMF010000125">
    <property type="protein sequence ID" value="CAB4910363.1"/>
    <property type="molecule type" value="Genomic_DNA"/>
</dbReference>
<gene>
    <name evidence="1" type="ORF">UFOPK2658_01379</name>
    <name evidence="2" type="ORF">UFOPK2880_00372</name>
    <name evidence="3" type="ORF">UFOPK3304_00733</name>
    <name evidence="4" type="ORF">UFOPK3494_01484</name>
    <name evidence="5" type="ORF">UFOPK4134_00327</name>
</gene>
<dbReference type="PROSITE" id="PS51318">
    <property type="entry name" value="TAT"/>
    <property type="match status" value="1"/>
</dbReference>
<dbReference type="EMBL" id="CAEZZP010000013">
    <property type="protein sequence ID" value="CAB4764708.1"/>
    <property type="molecule type" value="Genomic_DNA"/>
</dbReference>
<dbReference type="InterPro" id="IPR006311">
    <property type="entry name" value="TAT_signal"/>
</dbReference>
<evidence type="ECO:0000313" key="3">
    <source>
        <dbReference type="EMBL" id="CAB4865995.1"/>
    </source>
</evidence>
<protein>
    <submittedName>
        <fullName evidence="5">Unannotated protein</fullName>
    </submittedName>
</protein>
<dbReference type="EMBL" id="CAFBPS010000012">
    <property type="protein sequence ID" value="CAB5021857.1"/>
    <property type="molecule type" value="Genomic_DNA"/>
</dbReference>
<evidence type="ECO:0000313" key="5">
    <source>
        <dbReference type="EMBL" id="CAB5021857.1"/>
    </source>
</evidence>
<dbReference type="EMBL" id="CAFBLJ010000029">
    <property type="protein sequence ID" value="CAB4865995.1"/>
    <property type="molecule type" value="Genomic_DNA"/>
</dbReference>
<dbReference type="EMBL" id="CAEZYH010000068">
    <property type="protein sequence ID" value="CAB4725663.1"/>
    <property type="molecule type" value="Genomic_DNA"/>
</dbReference>
<name>A0A6J7QW24_9ZZZZ</name>
<evidence type="ECO:0000313" key="4">
    <source>
        <dbReference type="EMBL" id="CAB4910363.1"/>
    </source>
</evidence>
<accession>A0A6J7QW24</accession>
<reference evidence="5" key="1">
    <citation type="submission" date="2020-05" db="EMBL/GenBank/DDBJ databases">
        <authorList>
            <person name="Chiriac C."/>
            <person name="Salcher M."/>
            <person name="Ghai R."/>
            <person name="Kavagutti S V."/>
        </authorList>
    </citation>
    <scope>NUCLEOTIDE SEQUENCE</scope>
</reference>
<dbReference type="AlphaFoldDB" id="A0A6J7QW24"/>
<proteinExistence type="predicted"/>